<sequence>MKAVVIDPSVSVSWGMEDEQTPFSAQLLTEIHRRAFLPITIPLFWYELRSVMINNVRRGRVRADKVSEFLRYMHTLGIATRTTPTDDEVCALAYRYQLTGYDASYLALAVSERAILATNDQDLARAAFAEGLELRTLLAPERYRSGAKGHQPFPKP</sequence>
<dbReference type="Pfam" id="PF01850">
    <property type="entry name" value="PIN"/>
    <property type="match status" value="1"/>
</dbReference>
<evidence type="ECO:0000313" key="4">
    <source>
        <dbReference type="Proteomes" id="UP000070058"/>
    </source>
</evidence>
<dbReference type="PANTHER" id="PTHR35901">
    <property type="entry name" value="RIBONUCLEASE VAPC3"/>
    <property type="match status" value="1"/>
</dbReference>
<protein>
    <recommendedName>
        <fullName evidence="2">PIN domain-containing protein</fullName>
    </recommendedName>
</protein>
<reference evidence="4" key="1">
    <citation type="submission" date="2016-02" db="EMBL/GenBank/DDBJ databases">
        <authorList>
            <person name="Sanders J.G."/>
            <person name="Lin J.Y."/>
            <person name="Wertz J.T."/>
            <person name="Russell J.A."/>
            <person name="Moreau C.S."/>
            <person name="Powell S."/>
        </authorList>
    </citation>
    <scope>NUCLEOTIDE SEQUENCE [LARGE SCALE GENOMIC DNA]</scope>
    <source>
        <strain evidence="4">CAG34</strain>
    </source>
</reference>
<dbReference type="OrthoDB" id="9798446at2"/>
<proteinExistence type="predicted"/>
<gene>
    <name evidence="3" type="ORF">AXK11_06190</name>
</gene>
<dbReference type="InterPro" id="IPR029060">
    <property type="entry name" value="PIN-like_dom_sf"/>
</dbReference>
<dbReference type="AlphaFoldDB" id="A0A139SLZ4"/>
<dbReference type="InterPro" id="IPR044153">
    <property type="entry name" value="PIN_Pae0151-like"/>
</dbReference>
<dbReference type="SUPFAM" id="SSF88723">
    <property type="entry name" value="PIN domain-like"/>
    <property type="match status" value="1"/>
</dbReference>
<dbReference type="Gene3D" id="3.40.50.1010">
    <property type="entry name" value="5'-nuclease"/>
    <property type="match status" value="1"/>
</dbReference>
<dbReference type="Proteomes" id="UP000070058">
    <property type="component" value="Unassembled WGS sequence"/>
</dbReference>
<evidence type="ECO:0000259" key="2">
    <source>
        <dbReference type="Pfam" id="PF01850"/>
    </source>
</evidence>
<accession>A0A139SLZ4</accession>
<keyword evidence="1" id="KW-0460">Magnesium</keyword>
<feature type="domain" description="PIN" evidence="2">
    <location>
        <begin position="4"/>
        <end position="128"/>
    </location>
</feature>
<name>A0A139SLZ4_9BACT</name>
<dbReference type="CDD" id="cd09873">
    <property type="entry name" value="PIN_Pae0151-like"/>
    <property type="match status" value="1"/>
</dbReference>
<evidence type="ECO:0000313" key="3">
    <source>
        <dbReference type="EMBL" id="KXU35572.1"/>
    </source>
</evidence>
<dbReference type="EMBL" id="LSZQ01000046">
    <property type="protein sequence ID" value="KXU35572.1"/>
    <property type="molecule type" value="Genomic_DNA"/>
</dbReference>
<keyword evidence="4" id="KW-1185">Reference proteome</keyword>
<dbReference type="PANTHER" id="PTHR35901:SF1">
    <property type="entry name" value="EXONUCLEASE VAPC9"/>
    <property type="match status" value="1"/>
</dbReference>
<dbReference type="STRING" id="1548207.AXK11_06190"/>
<organism evidence="3 4">
    <name type="scientific">Cephaloticoccus primus</name>
    <dbReference type="NCBI Taxonomy" id="1548207"/>
    <lineage>
        <taxon>Bacteria</taxon>
        <taxon>Pseudomonadati</taxon>
        <taxon>Verrucomicrobiota</taxon>
        <taxon>Opitutia</taxon>
        <taxon>Opitutales</taxon>
        <taxon>Opitutaceae</taxon>
        <taxon>Cephaloticoccus</taxon>
    </lineage>
</organism>
<evidence type="ECO:0000256" key="1">
    <source>
        <dbReference type="ARBA" id="ARBA00022842"/>
    </source>
</evidence>
<dbReference type="InterPro" id="IPR002716">
    <property type="entry name" value="PIN_dom"/>
</dbReference>
<dbReference type="RefSeq" id="WP_068630290.1">
    <property type="nucleotide sequence ID" value="NZ_LSZQ01000046.1"/>
</dbReference>
<comment type="caution">
    <text evidence="3">The sequence shown here is derived from an EMBL/GenBank/DDBJ whole genome shotgun (WGS) entry which is preliminary data.</text>
</comment>
<dbReference type="InterPro" id="IPR051619">
    <property type="entry name" value="TypeII_TA_RNase_PINc/VapC"/>
</dbReference>